<evidence type="ECO:0000313" key="2">
    <source>
        <dbReference type="EMBL" id="QHT27482.1"/>
    </source>
</evidence>
<feature type="compositionally biased region" description="Basic residues" evidence="1">
    <location>
        <begin position="135"/>
        <end position="162"/>
    </location>
</feature>
<accession>A0A6C0EFF0</accession>
<reference evidence="2" key="1">
    <citation type="journal article" date="2020" name="Nature">
        <title>Giant virus diversity and host interactions through global metagenomics.</title>
        <authorList>
            <person name="Schulz F."/>
            <person name="Roux S."/>
            <person name="Paez-Espino D."/>
            <person name="Jungbluth S."/>
            <person name="Walsh D.A."/>
            <person name="Denef V.J."/>
            <person name="McMahon K.D."/>
            <person name="Konstantinidis K.T."/>
            <person name="Eloe-Fadrosh E.A."/>
            <person name="Kyrpides N.C."/>
            <person name="Woyke T."/>
        </authorList>
    </citation>
    <scope>NUCLEOTIDE SEQUENCE</scope>
    <source>
        <strain evidence="2">GVMAG-M-3300023179-33</strain>
    </source>
</reference>
<evidence type="ECO:0000256" key="1">
    <source>
        <dbReference type="SAM" id="MobiDB-lite"/>
    </source>
</evidence>
<organism evidence="2">
    <name type="scientific">viral metagenome</name>
    <dbReference type="NCBI Taxonomy" id="1070528"/>
    <lineage>
        <taxon>unclassified sequences</taxon>
        <taxon>metagenomes</taxon>
        <taxon>organismal metagenomes</taxon>
    </lineage>
</organism>
<feature type="compositionally biased region" description="Basic and acidic residues" evidence="1">
    <location>
        <begin position="124"/>
        <end position="134"/>
    </location>
</feature>
<proteinExistence type="predicted"/>
<feature type="region of interest" description="Disordered" evidence="1">
    <location>
        <begin position="124"/>
        <end position="162"/>
    </location>
</feature>
<protein>
    <submittedName>
        <fullName evidence="2">Uncharacterized protein</fullName>
    </submittedName>
</protein>
<sequence>MPYDSQEEQSEQNEHFMKEHDMVFSRLEDGSIVGGGFTIDSMLLKNITQYGGSPIEKLETMIGGNKQNEHMAVPFGLFYKKEKNIHKKFNNSSAVDMDMDNNNEISDEIYEELLKKVNANDDSYEKLKKSSNKSEKKKSRKNKIKLAKLSNNHKKTAKSVHT</sequence>
<dbReference type="EMBL" id="MN739823">
    <property type="protein sequence ID" value="QHT27482.1"/>
    <property type="molecule type" value="Genomic_DNA"/>
</dbReference>
<name>A0A6C0EFF0_9ZZZZ</name>
<dbReference type="AlphaFoldDB" id="A0A6C0EFF0"/>